<dbReference type="Gene3D" id="3.30.750.44">
    <property type="match status" value="1"/>
</dbReference>
<protein>
    <submittedName>
        <fullName evidence="7">C-terminal processing peptidase</fullName>
    </submittedName>
</protein>
<dbReference type="GO" id="GO:0006508">
    <property type="term" value="P:proteolysis"/>
    <property type="evidence" value="ECO:0007669"/>
    <property type="project" value="UniProtKB-KW"/>
</dbReference>
<dbReference type="GO" id="GO:0007165">
    <property type="term" value="P:signal transduction"/>
    <property type="evidence" value="ECO:0007669"/>
    <property type="project" value="TreeGrafter"/>
</dbReference>
<dbReference type="RefSeq" id="WP_007787134.1">
    <property type="nucleotide sequence ID" value="NZ_CM001441.1"/>
</dbReference>
<dbReference type="InterPro" id="IPR001478">
    <property type="entry name" value="PDZ"/>
</dbReference>
<dbReference type="Gene3D" id="2.30.42.10">
    <property type="match status" value="1"/>
</dbReference>
<dbReference type="InterPro" id="IPR029045">
    <property type="entry name" value="ClpP/crotonase-like_dom_sf"/>
</dbReference>
<dbReference type="SUPFAM" id="SSF50156">
    <property type="entry name" value="PDZ domain-like"/>
    <property type="match status" value="1"/>
</dbReference>
<feature type="domain" description="PDZ" evidence="6">
    <location>
        <begin position="98"/>
        <end position="166"/>
    </location>
</feature>
<dbReference type="Pfam" id="PF13180">
    <property type="entry name" value="PDZ_2"/>
    <property type="match status" value="1"/>
</dbReference>
<evidence type="ECO:0000313" key="8">
    <source>
        <dbReference type="Proteomes" id="UP000005104"/>
    </source>
</evidence>
<dbReference type="SMART" id="SM00228">
    <property type="entry name" value="PDZ"/>
    <property type="match status" value="1"/>
</dbReference>
<dbReference type="PANTHER" id="PTHR32060">
    <property type="entry name" value="TAIL-SPECIFIC PROTEASE"/>
    <property type="match status" value="1"/>
</dbReference>
<evidence type="ECO:0000256" key="5">
    <source>
        <dbReference type="RuleBase" id="RU004404"/>
    </source>
</evidence>
<dbReference type="GO" id="GO:0030288">
    <property type="term" value="C:outer membrane-bounded periplasmic space"/>
    <property type="evidence" value="ECO:0007669"/>
    <property type="project" value="TreeGrafter"/>
</dbReference>
<dbReference type="SUPFAM" id="SSF52096">
    <property type="entry name" value="ClpP/crotonase"/>
    <property type="match status" value="1"/>
</dbReference>
<dbReference type="InterPro" id="IPR036034">
    <property type="entry name" value="PDZ_sf"/>
</dbReference>
<dbReference type="PANTHER" id="PTHR32060:SF22">
    <property type="entry name" value="CARBOXYL-TERMINAL-PROCESSING PEPTIDASE 3, CHLOROPLASTIC"/>
    <property type="match status" value="1"/>
</dbReference>
<dbReference type="GO" id="GO:0004175">
    <property type="term" value="F:endopeptidase activity"/>
    <property type="evidence" value="ECO:0007669"/>
    <property type="project" value="TreeGrafter"/>
</dbReference>
<dbReference type="GO" id="GO:0008236">
    <property type="term" value="F:serine-type peptidase activity"/>
    <property type="evidence" value="ECO:0007669"/>
    <property type="project" value="UniProtKB-KW"/>
</dbReference>
<keyword evidence="4 5" id="KW-0720">Serine protease</keyword>
<dbReference type="CDD" id="cd07560">
    <property type="entry name" value="Peptidase_S41_CPP"/>
    <property type="match status" value="1"/>
</dbReference>
<reference evidence="7 8" key="1">
    <citation type="submission" date="2011-11" db="EMBL/GenBank/DDBJ databases">
        <title>The Noncontiguous Finished genome of Desulfosporosinus youngiae DSM 17734.</title>
        <authorList>
            <consortium name="US DOE Joint Genome Institute (JGI-PGF)"/>
            <person name="Lucas S."/>
            <person name="Han J."/>
            <person name="Lapidus A."/>
            <person name="Cheng J.-F."/>
            <person name="Goodwin L."/>
            <person name="Pitluck S."/>
            <person name="Peters L."/>
            <person name="Ovchinnikova G."/>
            <person name="Lu M."/>
            <person name="Land M.L."/>
            <person name="Hauser L."/>
            <person name="Pester M."/>
            <person name="Spring S."/>
            <person name="Ollivier B."/>
            <person name="Rattei T."/>
            <person name="Klenk H.-P."/>
            <person name="Wagner M."/>
            <person name="Loy A."/>
            <person name="Woyke T.J."/>
        </authorList>
    </citation>
    <scope>NUCLEOTIDE SEQUENCE [LARGE SCALE GENOMIC DNA]</scope>
    <source>
        <strain evidence="7 8">DSM 17734</strain>
    </source>
</reference>
<sequence length="538" mass="59372">MIVRLLTKRAINYVLLSMTFVLLLMLSTAATVKASEDVLTEIRYLLRTQYVEPVSREVLNAPTVEKMLERLGDPHTRYFTPEEYREFVGSIDMNFTGIGIHMEMLPEGVLVLSAISGSPAEEVGLKLGDIIISADGESLAGLSSDEAVNLLRGLEGSRVLLRVKRGTETRNIQVTRRAIAEPTVTGEVLSGHIGYLDLNSFGDETPEKFETLVNQLNEQNVDSWIVDLRDNGGGYLSSALDLTSYFIGSDIAVRIKDRTGTLHPYQVKDPGWKMDQRIIVLINENSASASEILAAALKDHDKATLVGTTTYGKGTVQSMFPLENGGVLKMTVDHFYSPQGHEIDKVGVSPNVVIQTADSLKAAELMLSDSAEALALARTDAYWEAWQELSGANYLHYYASYRQVAELSDVPLNKKFIVNFSAEINWESVNNSSIELIHSRTGERTSATFKPLSTTAVQVIPDIELASDTTYWLVIHHTILGVAGQTLQEGGITIARTIETDEEAEGIWKIQSLRMNDRLSEGNRIRPGDPDYGQAIKF</sequence>
<dbReference type="CDD" id="cd06782">
    <property type="entry name" value="cpPDZ_CPP-like"/>
    <property type="match status" value="1"/>
</dbReference>
<dbReference type="InterPro" id="IPR004447">
    <property type="entry name" value="Peptidase_S41A"/>
</dbReference>
<accession>H5XZJ3</accession>
<proteinExistence type="inferred from homology"/>
<dbReference type="SMART" id="SM00245">
    <property type="entry name" value="TSPc"/>
    <property type="match status" value="1"/>
</dbReference>
<keyword evidence="3 5" id="KW-0378">Hydrolase</keyword>
<comment type="similarity">
    <text evidence="1 5">Belongs to the peptidase S41A family.</text>
</comment>
<dbReference type="HOGENOM" id="CLU_017295_3_1_9"/>
<dbReference type="PROSITE" id="PS50106">
    <property type="entry name" value="PDZ"/>
    <property type="match status" value="1"/>
</dbReference>
<dbReference type="OrthoDB" id="9812068at2"/>
<evidence type="ECO:0000256" key="2">
    <source>
        <dbReference type="ARBA" id="ARBA00022670"/>
    </source>
</evidence>
<organism evidence="7 8">
    <name type="scientific">Desulfosporosinus youngiae DSM 17734</name>
    <dbReference type="NCBI Taxonomy" id="768710"/>
    <lineage>
        <taxon>Bacteria</taxon>
        <taxon>Bacillati</taxon>
        <taxon>Bacillota</taxon>
        <taxon>Clostridia</taxon>
        <taxon>Eubacteriales</taxon>
        <taxon>Desulfitobacteriaceae</taxon>
        <taxon>Desulfosporosinus</taxon>
    </lineage>
</organism>
<name>H5XZJ3_9FIRM</name>
<keyword evidence="2 5" id="KW-0645">Protease</keyword>
<keyword evidence="8" id="KW-1185">Reference proteome</keyword>
<dbReference type="STRING" id="768710.DesyoDRAFT_5032"/>
<evidence type="ECO:0000256" key="3">
    <source>
        <dbReference type="ARBA" id="ARBA00022801"/>
    </source>
</evidence>
<evidence type="ECO:0000256" key="4">
    <source>
        <dbReference type="ARBA" id="ARBA00022825"/>
    </source>
</evidence>
<dbReference type="InterPro" id="IPR005151">
    <property type="entry name" value="Tail-specific_protease"/>
</dbReference>
<dbReference type="Gene3D" id="3.90.226.10">
    <property type="entry name" value="2-enoyl-CoA Hydratase, Chain A, domain 1"/>
    <property type="match status" value="1"/>
</dbReference>
<dbReference type="NCBIfam" id="TIGR00225">
    <property type="entry name" value="prc"/>
    <property type="match status" value="1"/>
</dbReference>
<evidence type="ECO:0000313" key="7">
    <source>
        <dbReference type="EMBL" id="EHQ91967.1"/>
    </source>
</evidence>
<dbReference type="AlphaFoldDB" id="H5XZJ3"/>
<dbReference type="EMBL" id="CM001441">
    <property type="protein sequence ID" value="EHQ91967.1"/>
    <property type="molecule type" value="Genomic_DNA"/>
</dbReference>
<dbReference type="Pfam" id="PF03572">
    <property type="entry name" value="Peptidase_S41"/>
    <property type="match status" value="1"/>
</dbReference>
<evidence type="ECO:0000256" key="1">
    <source>
        <dbReference type="ARBA" id="ARBA00009179"/>
    </source>
</evidence>
<gene>
    <name evidence="7" type="ORF">DesyoDRAFT_5032</name>
</gene>
<evidence type="ECO:0000259" key="6">
    <source>
        <dbReference type="PROSITE" id="PS50106"/>
    </source>
</evidence>
<dbReference type="eggNOG" id="COG0793">
    <property type="taxonomic scope" value="Bacteria"/>
</dbReference>
<dbReference type="Proteomes" id="UP000005104">
    <property type="component" value="Chromosome"/>
</dbReference>